<dbReference type="Pfam" id="PF13641">
    <property type="entry name" value="Glyco_tranf_2_3"/>
    <property type="match status" value="1"/>
</dbReference>
<keyword evidence="4" id="KW-1133">Transmembrane helix</keyword>
<dbReference type="GO" id="GO:0016757">
    <property type="term" value="F:glycosyltransferase activity"/>
    <property type="evidence" value="ECO:0007669"/>
    <property type="project" value="UniProtKB-KW"/>
</dbReference>
<organism evidence="5 6">
    <name type="scientific">Lentzea albidocapillata subsp. violacea</name>
    <dbReference type="NCBI Taxonomy" id="128104"/>
    <lineage>
        <taxon>Bacteria</taxon>
        <taxon>Bacillati</taxon>
        <taxon>Actinomycetota</taxon>
        <taxon>Actinomycetes</taxon>
        <taxon>Pseudonocardiales</taxon>
        <taxon>Pseudonocardiaceae</taxon>
        <taxon>Lentzea</taxon>
    </lineage>
</organism>
<dbReference type="SUPFAM" id="SSF53448">
    <property type="entry name" value="Nucleotide-diphospho-sugar transferases"/>
    <property type="match status" value="1"/>
</dbReference>
<evidence type="ECO:0000256" key="1">
    <source>
        <dbReference type="ARBA" id="ARBA00006739"/>
    </source>
</evidence>
<evidence type="ECO:0000256" key="3">
    <source>
        <dbReference type="ARBA" id="ARBA00022679"/>
    </source>
</evidence>
<evidence type="ECO:0000256" key="2">
    <source>
        <dbReference type="ARBA" id="ARBA00022676"/>
    </source>
</evidence>
<keyword evidence="3 5" id="KW-0808">Transferase</keyword>
<evidence type="ECO:0000313" key="5">
    <source>
        <dbReference type="EMBL" id="SDL50933.1"/>
    </source>
</evidence>
<feature type="transmembrane region" description="Helical" evidence="4">
    <location>
        <begin position="307"/>
        <end position="332"/>
    </location>
</feature>
<evidence type="ECO:0000256" key="4">
    <source>
        <dbReference type="SAM" id="Phobius"/>
    </source>
</evidence>
<dbReference type="Proteomes" id="UP000199682">
    <property type="component" value="Unassembled WGS sequence"/>
</dbReference>
<dbReference type="EMBL" id="FNET01000011">
    <property type="protein sequence ID" value="SDL50933.1"/>
    <property type="molecule type" value="Genomic_DNA"/>
</dbReference>
<name>A0A1G9KNA7_9PSEU</name>
<comment type="similarity">
    <text evidence="1">Belongs to the glycosyltransferase 2 family.</text>
</comment>
<dbReference type="InterPro" id="IPR029044">
    <property type="entry name" value="Nucleotide-diphossugar_trans"/>
</dbReference>
<keyword evidence="4" id="KW-0812">Transmembrane</keyword>
<protein>
    <submittedName>
        <fullName evidence="5">Glycosyltransferase, catalytic subunit of cellulose synthase and poly-beta-1,6-N-acetylglucosamine synthase</fullName>
    </submittedName>
</protein>
<keyword evidence="2" id="KW-0328">Glycosyltransferase</keyword>
<dbReference type="AlphaFoldDB" id="A0A1G9KNA7"/>
<gene>
    <name evidence="5" type="ORF">SAMN04488074_111191</name>
</gene>
<reference evidence="6" key="1">
    <citation type="submission" date="2016-10" db="EMBL/GenBank/DDBJ databases">
        <authorList>
            <person name="Varghese N."/>
            <person name="Submissions S."/>
        </authorList>
    </citation>
    <scope>NUCLEOTIDE SEQUENCE [LARGE SCALE GENOMIC DNA]</scope>
    <source>
        <strain evidence="6">DSM 44796</strain>
    </source>
</reference>
<feature type="transmembrane region" description="Helical" evidence="4">
    <location>
        <begin position="6"/>
        <end position="31"/>
    </location>
</feature>
<proteinExistence type="inferred from homology"/>
<feature type="transmembrane region" description="Helical" evidence="4">
    <location>
        <begin position="384"/>
        <end position="408"/>
    </location>
</feature>
<feature type="transmembrane region" description="Helical" evidence="4">
    <location>
        <begin position="352"/>
        <end position="372"/>
    </location>
</feature>
<dbReference type="PANTHER" id="PTHR43630:SF1">
    <property type="entry name" value="POLY-BETA-1,6-N-ACETYL-D-GLUCOSAMINE SYNTHASE"/>
    <property type="match status" value="1"/>
</dbReference>
<dbReference type="Gene3D" id="3.90.550.10">
    <property type="entry name" value="Spore Coat Polysaccharide Biosynthesis Protein SpsA, Chain A"/>
    <property type="match status" value="1"/>
</dbReference>
<dbReference type="PANTHER" id="PTHR43630">
    <property type="entry name" value="POLY-BETA-1,6-N-ACETYL-D-GLUCOSAMINE SYNTHASE"/>
    <property type="match status" value="1"/>
</dbReference>
<keyword evidence="4" id="KW-0472">Membrane</keyword>
<evidence type="ECO:0000313" key="6">
    <source>
        <dbReference type="Proteomes" id="UP000199682"/>
    </source>
</evidence>
<sequence length="440" mass="48661">MTDTTQFATFMLVLLVFWPSYNLVLALFVWWRPKPGAPEGSSRHPLQYWIIIPALNEERVVANTVRSALALDGARTPVQVVVVDDGSDDRTPHVLAEIDDHRLHVLRRDPPEARKGKGEALNHAFAYIRGIAEEAGTVHRTIVGVIDGDGRGEPGMLSEISAYFAKRAVGAVQCRVRIHNRTNLLAFLQDLEFSCVVDASQSLRDVVGTVGLGGNGQFVRLRTLMDLGVAPWSACLVEDLELGLRVHLTGQRIRYATHATITQQGLVDVQRLLRQRTRWGQGNLQCLGYVPKLIRARHVGSVALMEFLQYLLTPWLVAPMTVLVTALVGVNFYAQFTGLEIAGFTASGSNTLLALGIWLVALLLPGLIWGVVHRLRHGDEPLWRCLLVSLAYPLFLVLGSVSTLRALYRHFAGRNTWAKTERLAEKEVPAVTAKQVPKTA</sequence>
<dbReference type="RefSeq" id="WP_090008674.1">
    <property type="nucleotide sequence ID" value="NZ_FNET01000011.1"/>
</dbReference>
<accession>A0A1G9KNA7</accession>